<comment type="caution">
    <text evidence="2">The sequence shown here is derived from an EMBL/GenBank/DDBJ whole genome shotgun (WGS) entry which is preliminary data.</text>
</comment>
<dbReference type="SMART" id="SM00320">
    <property type="entry name" value="WD40"/>
    <property type="match status" value="2"/>
</dbReference>
<sequence length="593" mass="66032">MSKPSTAAASSSSPFTVEWLDPDLRIDKLPQPYRCIDKIVKRILEGSWEIIAKRNKSQPHTDHGRRRILSQTPKTFIIQDQFIPCPEAPSILSITSVQQFDPYVVTAHSNGAVSFRTLAPDGPIRKFATFSPHAEPPKHICAVVYPKKNEGRNSAVGSSILVGSSSGGTVRLHWVVEDSVRTPQIVLSQETGTIHCLSLSNDGSYFVAGTTEGKIFVWQLAKGEESTQYSYLTSKLCLTVMPPYTQDGQYNFPSSSIDTRRSQHPSTIYSLMRKPIILADTLPPADLNSRRRHLATVSGSRDEKIDANSAGDTSAIVHSPVQVYTGPNPYGGTQLFAVWKGHNIFQRYSCHKDHLRLKEESLTHSVVTCVSFTKDWTQTAIGMFNGGVTLWSGPLGIHRQLQRKHKGPVQLLSFFGRDLLLSQDVSGGLLVTSLHKGEIITDIHYHSIVHPSLCSTYGFVGRVGNDLMFYDIYGVSFAKFSADAERIQQQEGKRVFCWSGTRLNFVTSTIHRRSELNSNGVPKTKFSKRNGGTNHQDSETFGILSFQLELPELVNGPPEVPREKDAMNMIFEMMSLAPREANEKMRDILQLLE</sequence>
<evidence type="ECO:0000313" key="3">
    <source>
        <dbReference type="Proteomes" id="UP000241769"/>
    </source>
</evidence>
<accession>A0A2P6N9B9</accession>
<evidence type="ECO:0000313" key="2">
    <source>
        <dbReference type="EMBL" id="PRP80558.1"/>
    </source>
</evidence>
<dbReference type="PROSITE" id="PS50082">
    <property type="entry name" value="WD_REPEATS_2"/>
    <property type="match status" value="1"/>
</dbReference>
<dbReference type="InterPro" id="IPR001680">
    <property type="entry name" value="WD40_rpt"/>
</dbReference>
<dbReference type="Gene3D" id="2.130.10.10">
    <property type="entry name" value="YVTN repeat-like/Quinoprotein amine dehydrogenase"/>
    <property type="match status" value="2"/>
</dbReference>
<dbReference type="Proteomes" id="UP000241769">
    <property type="component" value="Unassembled WGS sequence"/>
</dbReference>
<organism evidence="2 3">
    <name type="scientific">Planoprotostelium fungivorum</name>
    <dbReference type="NCBI Taxonomy" id="1890364"/>
    <lineage>
        <taxon>Eukaryota</taxon>
        <taxon>Amoebozoa</taxon>
        <taxon>Evosea</taxon>
        <taxon>Variosea</taxon>
        <taxon>Cavosteliida</taxon>
        <taxon>Cavosteliaceae</taxon>
        <taxon>Planoprotostelium</taxon>
    </lineage>
</organism>
<dbReference type="SUPFAM" id="SSF50978">
    <property type="entry name" value="WD40 repeat-like"/>
    <property type="match status" value="1"/>
</dbReference>
<evidence type="ECO:0000256" key="1">
    <source>
        <dbReference type="PROSITE-ProRule" id="PRU00221"/>
    </source>
</evidence>
<name>A0A2P6N9B9_9EUKA</name>
<dbReference type="OrthoDB" id="547231at2759"/>
<keyword evidence="3" id="KW-1185">Reference proteome</keyword>
<keyword evidence="1" id="KW-0853">WD repeat</keyword>
<dbReference type="InterPro" id="IPR015943">
    <property type="entry name" value="WD40/YVTN_repeat-like_dom_sf"/>
</dbReference>
<gene>
    <name evidence="2" type="ORF">PROFUN_11871</name>
</gene>
<dbReference type="InterPro" id="IPR036322">
    <property type="entry name" value="WD40_repeat_dom_sf"/>
</dbReference>
<feature type="repeat" description="WD" evidence="1">
    <location>
        <begin position="187"/>
        <end position="228"/>
    </location>
</feature>
<dbReference type="EMBL" id="MDYQ01000145">
    <property type="protein sequence ID" value="PRP80558.1"/>
    <property type="molecule type" value="Genomic_DNA"/>
</dbReference>
<reference evidence="2 3" key="1">
    <citation type="journal article" date="2018" name="Genome Biol. Evol.">
        <title>Multiple Roots of Fruiting Body Formation in Amoebozoa.</title>
        <authorList>
            <person name="Hillmann F."/>
            <person name="Forbes G."/>
            <person name="Novohradska S."/>
            <person name="Ferling I."/>
            <person name="Riege K."/>
            <person name="Groth M."/>
            <person name="Westermann M."/>
            <person name="Marz M."/>
            <person name="Spaller T."/>
            <person name="Winckler T."/>
            <person name="Schaap P."/>
            <person name="Glockner G."/>
        </authorList>
    </citation>
    <scope>NUCLEOTIDE SEQUENCE [LARGE SCALE GENOMIC DNA]</scope>
    <source>
        <strain evidence="2 3">Jena</strain>
    </source>
</reference>
<dbReference type="AlphaFoldDB" id="A0A2P6N9B9"/>
<dbReference type="InParanoid" id="A0A2P6N9B9"/>
<protein>
    <submittedName>
        <fullName evidence="2">Uncharacterized protein</fullName>
    </submittedName>
</protein>
<proteinExistence type="predicted"/>